<comment type="similarity">
    <text evidence="1">Belongs to the RelE toxin family.</text>
</comment>
<comment type="caution">
    <text evidence="3">The sequence shown here is derived from an EMBL/GenBank/DDBJ whole genome shotgun (WGS) entry which is preliminary data.</text>
</comment>
<dbReference type="InterPro" id="IPR051803">
    <property type="entry name" value="TA_system_RelE-like_toxin"/>
</dbReference>
<dbReference type="InterPro" id="IPR007712">
    <property type="entry name" value="RelE/ParE_toxin"/>
</dbReference>
<accession>A0ABV7FDT6</accession>
<dbReference type="EMBL" id="JBHRTF010000002">
    <property type="protein sequence ID" value="MFC3114921.1"/>
    <property type="molecule type" value="Genomic_DNA"/>
</dbReference>
<sequence>MLQIAPEAEQDLVDIWRYIAADSLINADNFIDTIYASALQLADFPLSGRARPDLGEQIFMFPIERYVMFYQPHTDQAGGIVLLRVLHSARDISSVF</sequence>
<dbReference type="RefSeq" id="WP_378116697.1">
    <property type="nucleotide sequence ID" value="NZ_JBHRTF010000002.1"/>
</dbReference>
<keyword evidence="4" id="KW-1185">Reference proteome</keyword>
<protein>
    <submittedName>
        <fullName evidence="3">Type II toxin-antitoxin system RelE/ParE family toxin</fullName>
    </submittedName>
</protein>
<dbReference type="PANTHER" id="PTHR33755">
    <property type="entry name" value="TOXIN PARE1-RELATED"/>
    <property type="match status" value="1"/>
</dbReference>
<dbReference type="Pfam" id="PF05016">
    <property type="entry name" value="ParE_toxin"/>
    <property type="match status" value="1"/>
</dbReference>
<organism evidence="3 4">
    <name type="scientific">Cellvibrio fontiphilus</name>
    <dbReference type="NCBI Taxonomy" id="1815559"/>
    <lineage>
        <taxon>Bacteria</taxon>
        <taxon>Pseudomonadati</taxon>
        <taxon>Pseudomonadota</taxon>
        <taxon>Gammaproteobacteria</taxon>
        <taxon>Cellvibrionales</taxon>
        <taxon>Cellvibrionaceae</taxon>
        <taxon>Cellvibrio</taxon>
    </lineage>
</organism>
<dbReference type="InterPro" id="IPR035093">
    <property type="entry name" value="RelE/ParE_toxin_dom_sf"/>
</dbReference>
<keyword evidence="2" id="KW-1277">Toxin-antitoxin system</keyword>
<reference evidence="4" key="1">
    <citation type="journal article" date="2019" name="Int. J. Syst. Evol. Microbiol.">
        <title>The Global Catalogue of Microorganisms (GCM) 10K type strain sequencing project: providing services to taxonomists for standard genome sequencing and annotation.</title>
        <authorList>
            <consortium name="The Broad Institute Genomics Platform"/>
            <consortium name="The Broad Institute Genome Sequencing Center for Infectious Disease"/>
            <person name="Wu L."/>
            <person name="Ma J."/>
        </authorList>
    </citation>
    <scope>NUCLEOTIDE SEQUENCE [LARGE SCALE GENOMIC DNA]</scope>
    <source>
        <strain evidence="4">KCTC 52237</strain>
    </source>
</reference>
<dbReference type="Proteomes" id="UP001595555">
    <property type="component" value="Unassembled WGS sequence"/>
</dbReference>
<gene>
    <name evidence="3" type="ORF">ACFODX_05065</name>
</gene>
<dbReference type="Gene3D" id="3.30.2310.20">
    <property type="entry name" value="RelE-like"/>
    <property type="match status" value="1"/>
</dbReference>
<evidence type="ECO:0000313" key="4">
    <source>
        <dbReference type="Proteomes" id="UP001595555"/>
    </source>
</evidence>
<evidence type="ECO:0000256" key="1">
    <source>
        <dbReference type="ARBA" id="ARBA00006226"/>
    </source>
</evidence>
<dbReference type="PANTHER" id="PTHR33755:SF6">
    <property type="entry name" value="PLASMID STABILIZATION SYSTEM PROTEIN"/>
    <property type="match status" value="1"/>
</dbReference>
<name>A0ABV7FDT6_9GAMM</name>
<evidence type="ECO:0000256" key="2">
    <source>
        <dbReference type="ARBA" id="ARBA00022649"/>
    </source>
</evidence>
<evidence type="ECO:0000313" key="3">
    <source>
        <dbReference type="EMBL" id="MFC3114921.1"/>
    </source>
</evidence>
<proteinExistence type="inferred from homology"/>